<organism evidence="1 2">
    <name type="scientific">Eumeta variegata</name>
    <name type="common">Bagworm moth</name>
    <name type="synonym">Eumeta japonica</name>
    <dbReference type="NCBI Taxonomy" id="151549"/>
    <lineage>
        <taxon>Eukaryota</taxon>
        <taxon>Metazoa</taxon>
        <taxon>Ecdysozoa</taxon>
        <taxon>Arthropoda</taxon>
        <taxon>Hexapoda</taxon>
        <taxon>Insecta</taxon>
        <taxon>Pterygota</taxon>
        <taxon>Neoptera</taxon>
        <taxon>Endopterygota</taxon>
        <taxon>Lepidoptera</taxon>
        <taxon>Glossata</taxon>
        <taxon>Ditrysia</taxon>
        <taxon>Tineoidea</taxon>
        <taxon>Psychidae</taxon>
        <taxon>Oiketicinae</taxon>
        <taxon>Eumeta</taxon>
    </lineage>
</organism>
<gene>
    <name evidence="1" type="ORF">EVAR_7959_1</name>
</gene>
<name>A0A4C1TGV8_EUMVA</name>
<reference evidence="1 2" key="1">
    <citation type="journal article" date="2019" name="Commun. Biol.">
        <title>The bagworm genome reveals a unique fibroin gene that provides high tensile strength.</title>
        <authorList>
            <person name="Kono N."/>
            <person name="Nakamura H."/>
            <person name="Ohtoshi R."/>
            <person name="Tomita M."/>
            <person name="Numata K."/>
            <person name="Arakawa K."/>
        </authorList>
    </citation>
    <scope>NUCLEOTIDE SEQUENCE [LARGE SCALE GENOMIC DNA]</scope>
</reference>
<evidence type="ECO:0000313" key="2">
    <source>
        <dbReference type="Proteomes" id="UP000299102"/>
    </source>
</evidence>
<evidence type="ECO:0000313" key="1">
    <source>
        <dbReference type="EMBL" id="GBP13722.1"/>
    </source>
</evidence>
<protein>
    <submittedName>
        <fullName evidence="1">Uncharacterized protein</fullName>
    </submittedName>
</protein>
<sequence>MSARDTDKLALAGRVDYTRVCDYPLLSAHKHGDDPWRFGCSWGVSRFDKYEIQITAMVADAVMGHAYPNIRRRSSEVLN</sequence>
<proteinExistence type="predicted"/>
<keyword evidence="2" id="KW-1185">Reference proteome</keyword>
<dbReference type="Proteomes" id="UP000299102">
    <property type="component" value="Unassembled WGS sequence"/>
</dbReference>
<comment type="caution">
    <text evidence="1">The sequence shown here is derived from an EMBL/GenBank/DDBJ whole genome shotgun (WGS) entry which is preliminary data.</text>
</comment>
<accession>A0A4C1TGV8</accession>
<dbReference type="EMBL" id="BGZK01000059">
    <property type="protein sequence ID" value="GBP13722.1"/>
    <property type="molecule type" value="Genomic_DNA"/>
</dbReference>
<dbReference type="AlphaFoldDB" id="A0A4C1TGV8"/>